<feature type="domain" description="RNA ligase" evidence="1">
    <location>
        <begin position="152"/>
        <end position="323"/>
    </location>
</feature>
<dbReference type="Gene3D" id="3.30.470.30">
    <property type="entry name" value="DNA ligase/mRNA capping enzyme"/>
    <property type="match status" value="1"/>
</dbReference>
<name>A0ABX7N817_9BACT</name>
<organism evidence="2 3">
    <name type="scientific">Myxococcus landrumensis</name>
    <dbReference type="NCBI Taxonomy" id="2813577"/>
    <lineage>
        <taxon>Bacteria</taxon>
        <taxon>Pseudomonadati</taxon>
        <taxon>Myxococcota</taxon>
        <taxon>Myxococcia</taxon>
        <taxon>Myxococcales</taxon>
        <taxon>Cystobacterineae</taxon>
        <taxon>Myxococcaceae</taxon>
        <taxon>Myxococcus</taxon>
    </lineage>
</organism>
<dbReference type="RefSeq" id="WP_206715502.1">
    <property type="nucleotide sequence ID" value="NZ_CP071091.1"/>
</dbReference>
<reference evidence="2 3" key="1">
    <citation type="submission" date="2021-02" db="EMBL/GenBank/DDBJ databases">
        <title>De Novo genome assembly of isolated myxobacteria.</title>
        <authorList>
            <person name="Stevens D.C."/>
        </authorList>
    </citation>
    <scope>NUCLEOTIDE SEQUENCE [LARGE SCALE GENOMIC DNA]</scope>
    <source>
        <strain evidence="2 3">SCHIC003</strain>
    </source>
</reference>
<dbReference type="Pfam" id="PF21189">
    <property type="entry name" value="PHA02142"/>
    <property type="match status" value="1"/>
</dbReference>
<evidence type="ECO:0000313" key="2">
    <source>
        <dbReference type="EMBL" id="QSQ13699.1"/>
    </source>
</evidence>
<gene>
    <name evidence="2" type="ORF">JY572_36115</name>
</gene>
<dbReference type="EC" id="6.5.1.3" evidence="2"/>
<keyword evidence="2" id="KW-0436">Ligase</keyword>
<dbReference type="Proteomes" id="UP000663090">
    <property type="component" value="Chromosome"/>
</dbReference>
<dbReference type="Pfam" id="PF09414">
    <property type="entry name" value="RNA_ligase"/>
    <property type="match status" value="1"/>
</dbReference>
<evidence type="ECO:0000313" key="3">
    <source>
        <dbReference type="Proteomes" id="UP000663090"/>
    </source>
</evidence>
<dbReference type="EMBL" id="CP071091">
    <property type="protein sequence ID" value="QSQ13699.1"/>
    <property type="molecule type" value="Genomic_DNA"/>
</dbReference>
<dbReference type="SUPFAM" id="SSF56091">
    <property type="entry name" value="DNA ligase/mRNA capping enzyme, catalytic domain"/>
    <property type="match status" value="1"/>
</dbReference>
<evidence type="ECO:0000259" key="1">
    <source>
        <dbReference type="Pfam" id="PF09414"/>
    </source>
</evidence>
<dbReference type="InterPro" id="IPR021122">
    <property type="entry name" value="RNA_ligase_dom_REL/Rnl2"/>
</dbReference>
<proteinExistence type="predicted"/>
<dbReference type="NCBIfam" id="TIGR02306">
    <property type="entry name" value="RNA_lig_DRB0094"/>
    <property type="match status" value="1"/>
</dbReference>
<dbReference type="GO" id="GO:0003972">
    <property type="term" value="F:RNA ligase (ATP) activity"/>
    <property type="evidence" value="ECO:0007669"/>
    <property type="project" value="UniProtKB-EC"/>
</dbReference>
<sequence>MERKLVSIQKVDHLEDIPGADSILRARVMGWDVVVRKGEFRVGDACVFFEIDSQLPEGKDWAEFLRPRGFRVKTARLRGVLSQGLALPVSILGGEVPPVGTDVREPLGVVKFEPTPPEGSDVAAPFPVEVPKTDEIRLQSALGVLDELRGHDFYVTTKLDGTSATFFKTLDGTLVACSRNWSLRPGTSKVWLMAQKYDLATVLPPGFAIQGELCGPSVQKNRLALDAVDLFVFSVHDTRTEQYLGHSEFLAFCTRLGLRTVPVEHVVTGEAARTFDHSLEHYLKLAQGTYSGTKNRKEGIVIRPLVERTSPTLGGSRLSFKVINNDFLLKDED</sequence>
<protein>
    <submittedName>
        <fullName evidence="2">RNA ligase (ATP)</fullName>
        <ecNumber evidence="2">6.5.1.3</ecNumber>
    </submittedName>
</protein>
<accession>A0ABX7N817</accession>
<dbReference type="InterPro" id="IPR012646">
    <property type="entry name" value="RNA_ligase_DRB0094"/>
</dbReference>
<keyword evidence="3" id="KW-1185">Reference proteome</keyword>